<comment type="caution">
    <text evidence="2">The sequence shown here is derived from an EMBL/GenBank/DDBJ whole genome shotgun (WGS) entry which is preliminary data.</text>
</comment>
<keyword evidence="1" id="KW-0732">Signal</keyword>
<evidence type="ECO:0008006" key="4">
    <source>
        <dbReference type="Google" id="ProtNLM"/>
    </source>
</evidence>
<organism evidence="2 3">
    <name type="scientific">Streptomyces argenteolus</name>
    <dbReference type="NCBI Taxonomy" id="67274"/>
    <lineage>
        <taxon>Bacteria</taxon>
        <taxon>Bacillati</taxon>
        <taxon>Actinomycetota</taxon>
        <taxon>Actinomycetes</taxon>
        <taxon>Kitasatosporales</taxon>
        <taxon>Streptomycetaceae</taxon>
        <taxon>Streptomyces</taxon>
    </lineage>
</organism>
<sequence>MHHTGRAAAAVLVVGGGIFMAPAVAAAPPADTRLLTLVSCPLGTEAASFQPGLTYTPQQTNLHIEGTIGPCLSVSNPSITSATFVVNGSGTASCTSAEFDSTLVVDWDSGPNSVIDYNLTINAKPNGESVFITVGEVVAGQFAGAAVVRTTADVTLDVTKCLTAEGLEEAAGPVTLTLVG</sequence>
<accession>A0ABW6XGL1</accession>
<dbReference type="RefSeq" id="WP_387909189.1">
    <property type="nucleotide sequence ID" value="NZ_JBIBEG010000020.1"/>
</dbReference>
<name>A0ABW6XGL1_9ACTN</name>
<evidence type="ECO:0000313" key="3">
    <source>
        <dbReference type="Proteomes" id="UP001602322"/>
    </source>
</evidence>
<keyword evidence="3" id="KW-1185">Reference proteome</keyword>
<feature type="chain" id="PRO_5045380502" description="Ig-like domain-containing protein" evidence="1">
    <location>
        <begin position="27"/>
        <end position="180"/>
    </location>
</feature>
<proteinExistence type="predicted"/>
<evidence type="ECO:0000313" key="2">
    <source>
        <dbReference type="EMBL" id="MFF5900893.1"/>
    </source>
</evidence>
<dbReference type="Proteomes" id="UP001602322">
    <property type="component" value="Unassembled WGS sequence"/>
</dbReference>
<reference evidence="2 3" key="1">
    <citation type="submission" date="2024-10" db="EMBL/GenBank/DDBJ databases">
        <title>The Natural Products Discovery Center: Release of the First 8490 Sequenced Strains for Exploring Actinobacteria Biosynthetic Diversity.</title>
        <authorList>
            <person name="Kalkreuter E."/>
            <person name="Kautsar S.A."/>
            <person name="Yang D."/>
            <person name="Bader C.D."/>
            <person name="Teijaro C.N."/>
            <person name="Fluegel L."/>
            <person name="Davis C.M."/>
            <person name="Simpson J.R."/>
            <person name="Lauterbach L."/>
            <person name="Steele A.D."/>
            <person name="Gui C."/>
            <person name="Meng S."/>
            <person name="Li G."/>
            <person name="Viehrig K."/>
            <person name="Ye F."/>
            <person name="Su P."/>
            <person name="Kiefer A.F."/>
            <person name="Nichols A."/>
            <person name="Cepeda A.J."/>
            <person name="Yan W."/>
            <person name="Fan B."/>
            <person name="Jiang Y."/>
            <person name="Adhikari A."/>
            <person name="Zheng C.-J."/>
            <person name="Schuster L."/>
            <person name="Cowan T.M."/>
            <person name="Smanski M.J."/>
            <person name="Chevrette M.G."/>
            <person name="De Carvalho L.P.S."/>
            <person name="Shen B."/>
        </authorList>
    </citation>
    <scope>NUCLEOTIDE SEQUENCE [LARGE SCALE GENOMIC DNA]</scope>
    <source>
        <strain evidence="2 3">NPDC012540</strain>
    </source>
</reference>
<dbReference type="EMBL" id="JBIBEG010000020">
    <property type="protein sequence ID" value="MFF5900893.1"/>
    <property type="molecule type" value="Genomic_DNA"/>
</dbReference>
<evidence type="ECO:0000256" key="1">
    <source>
        <dbReference type="SAM" id="SignalP"/>
    </source>
</evidence>
<protein>
    <recommendedName>
        <fullName evidence="4">Ig-like domain-containing protein</fullName>
    </recommendedName>
</protein>
<feature type="signal peptide" evidence="1">
    <location>
        <begin position="1"/>
        <end position="26"/>
    </location>
</feature>
<gene>
    <name evidence="2" type="ORF">ACFY8O_33940</name>
</gene>